<keyword evidence="3" id="KW-0949">S-adenosyl-L-methionine</keyword>
<dbReference type="PANTHER" id="PTHR21392:SF1">
    <property type="entry name" value="TRNA-URIDINE AMINOCARBOXYPROPYLTRANSFERASE"/>
    <property type="match status" value="1"/>
</dbReference>
<keyword evidence="4" id="KW-0819">tRNA processing</keyword>
<dbReference type="EC" id="2.5.1.25" evidence="1"/>
<dbReference type="EMBL" id="AP023086">
    <property type="protein sequence ID" value="BCD98484.1"/>
    <property type="molecule type" value="Genomic_DNA"/>
</dbReference>
<keyword evidence="2" id="KW-0808">Transferase</keyword>
<keyword evidence="7" id="KW-1185">Reference proteome</keyword>
<dbReference type="Proteomes" id="UP001320119">
    <property type="component" value="Chromosome"/>
</dbReference>
<dbReference type="RefSeq" id="WP_236982858.1">
    <property type="nucleotide sequence ID" value="NZ_AP023086.1"/>
</dbReference>
<protein>
    <recommendedName>
        <fullName evidence="1">tRNA-uridine aminocarboxypropyltransferase</fullName>
        <ecNumber evidence="1">2.5.1.25</ecNumber>
    </recommendedName>
</protein>
<feature type="domain" description="DTW" evidence="5">
    <location>
        <begin position="25"/>
        <end position="229"/>
    </location>
</feature>
<accession>A0AAN1WJ10</accession>
<dbReference type="KEGG" id="marq:MARGE09_P2685"/>
<evidence type="ECO:0000256" key="3">
    <source>
        <dbReference type="ARBA" id="ARBA00022691"/>
    </source>
</evidence>
<evidence type="ECO:0000256" key="4">
    <source>
        <dbReference type="ARBA" id="ARBA00022694"/>
    </source>
</evidence>
<dbReference type="Pfam" id="PF03942">
    <property type="entry name" value="DTW"/>
    <property type="match status" value="1"/>
</dbReference>
<dbReference type="AlphaFoldDB" id="A0AAN1WJ10"/>
<dbReference type="SMART" id="SM01144">
    <property type="entry name" value="DTW"/>
    <property type="match status" value="1"/>
</dbReference>
<name>A0AAN1WJ10_9GAMM</name>
<dbReference type="PANTHER" id="PTHR21392">
    <property type="entry name" value="TRNA-URIDINE AMINOCARBOXYPROPYLTRANSFERASE 2"/>
    <property type="match status" value="1"/>
</dbReference>
<evidence type="ECO:0000313" key="6">
    <source>
        <dbReference type="EMBL" id="BCD98484.1"/>
    </source>
</evidence>
<dbReference type="GO" id="GO:0016432">
    <property type="term" value="F:tRNA-uridine aminocarboxypropyltransferase activity"/>
    <property type="evidence" value="ECO:0007669"/>
    <property type="project" value="UniProtKB-EC"/>
</dbReference>
<dbReference type="GO" id="GO:0008033">
    <property type="term" value="P:tRNA processing"/>
    <property type="evidence" value="ECO:0007669"/>
    <property type="project" value="UniProtKB-KW"/>
</dbReference>
<sequence>MNAFKRLYQQRLQSAHKPFLARGITVKRCTACLLAETYCICQYLRACPVDLNFDLVLLMHRDEILKPTNTGRLLAEAFPNNCFAFEWSRLEPDQELIKILESPSRQCAIIYPAKQMRESLCVSSLDLSGHSNVAGSQTNKRPTFLLLDGTWRQAARMFNHSQWLKCIPTLMLPEPEQGSYSVRKSNDSARLSTAEAVVLLLQHCKQVKSAEHLSHIFTVFNRHCSATRACIDVEVTSSHEYLLSTD</sequence>
<evidence type="ECO:0000313" key="7">
    <source>
        <dbReference type="Proteomes" id="UP001320119"/>
    </source>
</evidence>
<organism evidence="6 7">
    <name type="scientific">Marinagarivorans cellulosilyticus</name>
    <dbReference type="NCBI Taxonomy" id="2721545"/>
    <lineage>
        <taxon>Bacteria</taxon>
        <taxon>Pseudomonadati</taxon>
        <taxon>Pseudomonadota</taxon>
        <taxon>Gammaproteobacteria</taxon>
        <taxon>Cellvibrionales</taxon>
        <taxon>Cellvibrionaceae</taxon>
        <taxon>Marinagarivorans</taxon>
    </lineage>
</organism>
<dbReference type="InterPro" id="IPR039262">
    <property type="entry name" value="DTWD2/TAPT"/>
</dbReference>
<evidence type="ECO:0000256" key="2">
    <source>
        <dbReference type="ARBA" id="ARBA00022679"/>
    </source>
</evidence>
<evidence type="ECO:0000259" key="5">
    <source>
        <dbReference type="SMART" id="SM01144"/>
    </source>
</evidence>
<evidence type="ECO:0000256" key="1">
    <source>
        <dbReference type="ARBA" id="ARBA00012386"/>
    </source>
</evidence>
<reference evidence="6 7" key="1">
    <citation type="journal article" date="2022" name="IScience">
        <title>An ultrasensitive nanofiber-based assay for enzymatic hydrolysis and deep-sea microbial degradation of cellulose.</title>
        <authorList>
            <person name="Tsudome M."/>
            <person name="Tachioka M."/>
            <person name="Miyazaki M."/>
            <person name="Uchimura K."/>
            <person name="Tsuda M."/>
            <person name="Takaki Y."/>
            <person name="Deguchi S."/>
        </authorList>
    </citation>
    <scope>NUCLEOTIDE SEQUENCE [LARGE SCALE GENOMIC DNA]</scope>
    <source>
        <strain evidence="6 7">GE09</strain>
    </source>
</reference>
<proteinExistence type="predicted"/>
<dbReference type="InterPro" id="IPR005636">
    <property type="entry name" value="DTW"/>
</dbReference>
<gene>
    <name evidence="6" type="ORF">MARGE09_P2685</name>
</gene>